<organism evidence="2 3">
    <name type="scientific">Paenibacillus helianthi</name>
    <dbReference type="NCBI Taxonomy" id="1349432"/>
    <lineage>
        <taxon>Bacteria</taxon>
        <taxon>Bacillati</taxon>
        <taxon>Bacillota</taxon>
        <taxon>Bacilli</taxon>
        <taxon>Bacillales</taxon>
        <taxon>Paenibacillaceae</taxon>
        <taxon>Paenibacillus</taxon>
    </lineage>
</organism>
<dbReference type="RefSeq" id="WP_074109087.1">
    <property type="nucleotide sequence ID" value="NZ_LVWI01000081.1"/>
</dbReference>
<proteinExistence type="predicted"/>
<evidence type="ECO:0000313" key="3">
    <source>
        <dbReference type="Proteomes" id="UP000186058"/>
    </source>
</evidence>
<dbReference type="PANTHER" id="PTHR35792:SF2">
    <property type="entry name" value="GENERAL STRESS PROTEIN"/>
    <property type="match status" value="1"/>
</dbReference>
<evidence type="ECO:0000256" key="1">
    <source>
        <dbReference type="SAM" id="MobiDB-lite"/>
    </source>
</evidence>
<feature type="compositionally biased region" description="Acidic residues" evidence="1">
    <location>
        <begin position="129"/>
        <end position="142"/>
    </location>
</feature>
<feature type="region of interest" description="Disordered" evidence="1">
    <location>
        <begin position="129"/>
        <end position="150"/>
    </location>
</feature>
<dbReference type="PANTHER" id="PTHR35792">
    <property type="entry name" value="GENERAL STRESS PROTEIN"/>
    <property type="match status" value="1"/>
</dbReference>
<reference evidence="2 3" key="1">
    <citation type="submission" date="2016-03" db="EMBL/GenBank/DDBJ databases">
        <authorList>
            <person name="Sant'Anna F.H."/>
            <person name="Ambrosini A."/>
            <person name="Souza R."/>
            <person name="Bach E."/>
            <person name="Fernandes G."/>
            <person name="Balsanelli E."/>
            <person name="Baura V.A."/>
            <person name="Souza E.M."/>
            <person name="Passaglia L."/>
        </authorList>
    </citation>
    <scope>NUCLEOTIDE SEQUENCE [LARGE SCALE GENOMIC DNA]</scope>
    <source>
        <strain evidence="2 3">P26E</strain>
    </source>
</reference>
<dbReference type="Proteomes" id="UP000186058">
    <property type="component" value="Unassembled WGS sequence"/>
</dbReference>
<dbReference type="InterPro" id="IPR024623">
    <property type="entry name" value="YtxH"/>
</dbReference>
<name>A0ABX3EI17_9BACL</name>
<comment type="caution">
    <text evidence="2">The sequence shown here is derived from an EMBL/GenBank/DDBJ whole genome shotgun (WGS) entry which is preliminary data.</text>
</comment>
<gene>
    <name evidence="2" type="ORF">A3844_26560</name>
</gene>
<dbReference type="InterPro" id="IPR052928">
    <property type="entry name" value="Desiccation-related_membrane"/>
</dbReference>
<dbReference type="Pfam" id="PF12732">
    <property type="entry name" value="YtxH"/>
    <property type="match status" value="1"/>
</dbReference>
<protein>
    <recommendedName>
        <fullName evidence="4">YtxH domain-containing protein</fullName>
    </recommendedName>
</protein>
<evidence type="ECO:0008006" key="4">
    <source>
        <dbReference type="Google" id="ProtNLM"/>
    </source>
</evidence>
<keyword evidence="3" id="KW-1185">Reference proteome</keyword>
<accession>A0ABX3EI17</accession>
<evidence type="ECO:0000313" key="2">
    <source>
        <dbReference type="EMBL" id="OKP80656.1"/>
    </source>
</evidence>
<dbReference type="EMBL" id="LVWI01000081">
    <property type="protein sequence ID" value="OKP80656.1"/>
    <property type="molecule type" value="Genomic_DNA"/>
</dbReference>
<sequence length="150" mass="15913">MKKDNKSLLWGILAGTVVGSVTALLFAPKPGKELRKDIAEGTAGAIDKVQEVAGTVSEKSTELYSKTKDAALTVVTEVKEWSKQYTCADEEEKAAVSGIVAEGEETGIIYDEAGEELDELVELDVLDAESDAEAALEDDTENDKDGSSIA</sequence>